<evidence type="ECO:0000313" key="3">
    <source>
        <dbReference type="Proteomes" id="UP001199469"/>
    </source>
</evidence>
<keyword evidence="1" id="KW-0812">Transmembrane</keyword>
<proteinExistence type="predicted"/>
<dbReference type="Proteomes" id="UP001199469">
    <property type="component" value="Unassembled WGS sequence"/>
</dbReference>
<sequence length="294" mass="32510">MFVVQALARWVASGTEFGPAPILDSDTFDGVQLMLLRVIEVASVLVLIATVWVFLVRPYLAHRRLGLDGKIVIGSLLAAAIDPLINYFHYTFAWNAHAWNLGSWLGSFPLAQGPTHYGEGLAWFIPQYLYLGIGLASIEGRIILALRRRYPGVPDVRAFAVASGSIFIADCLLEQVFIRAGVYAFPRTWSALTLFAGTPYQFPIYESLFVAVYATGFTALRMSALDHPSGLSFVERGVERWRPSLQTPITLLGVIGFCAVWAALAYFLPWSWMSNNPDSLIHIPSYMTPGPPSH</sequence>
<reference evidence="2 3" key="1">
    <citation type="submission" date="2021-11" db="EMBL/GenBank/DDBJ databases">
        <title>Draft genome sequence of Actinomycetospora sp. SF1 isolated from the rhizosphere soil.</title>
        <authorList>
            <person name="Duangmal K."/>
            <person name="Chantavorakit T."/>
        </authorList>
    </citation>
    <scope>NUCLEOTIDE SEQUENCE [LARGE SCALE GENOMIC DNA]</scope>
    <source>
        <strain evidence="2 3">TBRC 5722</strain>
    </source>
</reference>
<keyword evidence="1" id="KW-0472">Membrane</keyword>
<dbReference type="EMBL" id="JAJNDB010000012">
    <property type="protein sequence ID" value="MCD2198255.1"/>
    <property type="molecule type" value="Genomic_DNA"/>
</dbReference>
<dbReference type="InterPro" id="IPR033459">
    <property type="entry name" value="AveC-like"/>
</dbReference>
<evidence type="ECO:0000313" key="2">
    <source>
        <dbReference type="EMBL" id="MCD2198255.1"/>
    </source>
</evidence>
<feature type="transmembrane region" description="Helical" evidence="1">
    <location>
        <begin position="128"/>
        <end position="146"/>
    </location>
</feature>
<feature type="transmembrane region" description="Helical" evidence="1">
    <location>
        <begin position="67"/>
        <end position="85"/>
    </location>
</feature>
<evidence type="ECO:0000256" key="1">
    <source>
        <dbReference type="SAM" id="Phobius"/>
    </source>
</evidence>
<gene>
    <name evidence="2" type="ORF">LQ327_33310</name>
</gene>
<dbReference type="RefSeq" id="WP_230741044.1">
    <property type="nucleotide sequence ID" value="NZ_JAJNDB010000012.1"/>
</dbReference>
<feature type="transmembrane region" description="Helical" evidence="1">
    <location>
        <begin position="34"/>
        <end position="55"/>
    </location>
</feature>
<feature type="transmembrane region" description="Helical" evidence="1">
    <location>
        <begin position="202"/>
        <end position="220"/>
    </location>
</feature>
<feature type="transmembrane region" description="Helical" evidence="1">
    <location>
        <begin position="158"/>
        <end position="182"/>
    </location>
</feature>
<keyword evidence="3" id="KW-1185">Reference proteome</keyword>
<protein>
    <submittedName>
        <fullName evidence="2">Spirocyclase AveC family protein</fullName>
    </submittedName>
</protein>
<accession>A0ABS8PJ08</accession>
<keyword evidence="1" id="KW-1133">Transmembrane helix</keyword>
<name>A0ABS8PJ08_9PSEU</name>
<feature type="transmembrane region" description="Helical" evidence="1">
    <location>
        <begin position="249"/>
        <end position="268"/>
    </location>
</feature>
<comment type="caution">
    <text evidence="2">The sequence shown here is derived from an EMBL/GenBank/DDBJ whole genome shotgun (WGS) entry which is preliminary data.</text>
</comment>
<organism evidence="2 3">
    <name type="scientific">Actinomycetospora endophytica</name>
    <dbReference type="NCBI Taxonomy" id="2291215"/>
    <lineage>
        <taxon>Bacteria</taxon>
        <taxon>Bacillati</taxon>
        <taxon>Actinomycetota</taxon>
        <taxon>Actinomycetes</taxon>
        <taxon>Pseudonocardiales</taxon>
        <taxon>Pseudonocardiaceae</taxon>
        <taxon>Actinomycetospora</taxon>
    </lineage>
</organism>
<dbReference type="Pfam" id="PF17198">
    <property type="entry name" value="AveC_like"/>
    <property type="match status" value="1"/>
</dbReference>